<accession>A0ABT5KN07</accession>
<keyword evidence="2" id="KW-0238">DNA-binding</keyword>
<dbReference type="SUPFAM" id="SSF46689">
    <property type="entry name" value="Homeodomain-like"/>
    <property type="match status" value="1"/>
</dbReference>
<protein>
    <submittedName>
        <fullName evidence="6">AraC family transcriptional regulator ligand-binding domain-containing protein</fullName>
    </submittedName>
</protein>
<evidence type="ECO:0000256" key="3">
    <source>
        <dbReference type="ARBA" id="ARBA00023163"/>
    </source>
</evidence>
<name>A0ABT5KN07_9BURK</name>
<evidence type="ECO:0000256" key="1">
    <source>
        <dbReference type="ARBA" id="ARBA00023015"/>
    </source>
</evidence>
<dbReference type="Gene3D" id="1.10.10.60">
    <property type="entry name" value="Homeodomain-like"/>
    <property type="match status" value="1"/>
</dbReference>
<dbReference type="EMBL" id="JAQQXS010000003">
    <property type="protein sequence ID" value="MDC8784269.1"/>
    <property type="molecule type" value="Genomic_DNA"/>
</dbReference>
<dbReference type="PROSITE" id="PS01124">
    <property type="entry name" value="HTH_ARAC_FAMILY_2"/>
    <property type="match status" value="1"/>
</dbReference>
<proteinExistence type="predicted"/>
<feature type="compositionally biased region" description="Basic and acidic residues" evidence="4">
    <location>
        <begin position="334"/>
        <end position="350"/>
    </location>
</feature>
<dbReference type="Proteomes" id="UP001219862">
    <property type="component" value="Unassembled WGS sequence"/>
</dbReference>
<feature type="domain" description="HTH araC/xylS-type" evidence="5">
    <location>
        <begin position="241"/>
        <end position="340"/>
    </location>
</feature>
<gene>
    <name evidence="6" type="ORF">PRZ01_03565</name>
</gene>
<organism evidence="6 7">
    <name type="scientific">Roseateles koreensis</name>
    <dbReference type="NCBI Taxonomy" id="2987526"/>
    <lineage>
        <taxon>Bacteria</taxon>
        <taxon>Pseudomonadati</taxon>
        <taxon>Pseudomonadota</taxon>
        <taxon>Betaproteobacteria</taxon>
        <taxon>Burkholderiales</taxon>
        <taxon>Sphaerotilaceae</taxon>
        <taxon>Roseateles</taxon>
    </lineage>
</organism>
<dbReference type="RefSeq" id="WP_273595392.1">
    <property type="nucleotide sequence ID" value="NZ_JAQQXS010000003.1"/>
</dbReference>
<keyword evidence="1" id="KW-0805">Transcription regulation</keyword>
<dbReference type="PANTHER" id="PTHR47894">
    <property type="entry name" value="HTH-TYPE TRANSCRIPTIONAL REGULATOR GADX"/>
    <property type="match status" value="1"/>
</dbReference>
<evidence type="ECO:0000256" key="2">
    <source>
        <dbReference type="ARBA" id="ARBA00023125"/>
    </source>
</evidence>
<keyword evidence="7" id="KW-1185">Reference proteome</keyword>
<dbReference type="InterPro" id="IPR032687">
    <property type="entry name" value="AraC-type_N"/>
</dbReference>
<dbReference type="InterPro" id="IPR009057">
    <property type="entry name" value="Homeodomain-like_sf"/>
</dbReference>
<dbReference type="Pfam" id="PF12625">
    <property type="entry name" value="Arabinose_bd"/>
    <property type="match status" value="1"/>
</dbReference>
<dbReference type="SMART" id="SM00342">
    <property type="entry name" value="HTH_ARAC"/>
    <property type="match status" value="1"/>
</dbReference>
<evidence type="ECO:0000259" key="5">
    <source>
        <dbReference type="PROSITE" id="PS01124"/>
    </source>
</evidence>
<evidence type="ECO:0000256" key="4">
    <source>
        <dbReference type="SAM" id="MobiDB-lite"/>
    </source>
</evidence>
<sequence>MKKTANTDYFTHPRTLNGLEQFAQSIHQPLAPMLARFGLTVEVLNDPQAIIPYSAAVGLLETCALEWKRPDLGIQLGRLKNLEYLGAVGLVARLSDTVGDACHAIQMNISIHSNAYYLDIDPGSVDTDESGSIAYIPRPRSGCGPQMVELSLCRIYQYLSLTSGVNALKIREVNVQHAPIGSMKLAQQFFDCPVRFSMSRNAIFFDPHLLKAQTVIRDSAYTSIIQAYLQQERLQAESDVVVVTRRLTAQLLSTGSCTRDSIAEFLHLHPRTLHRRLLEHSTSFAEIQDEYRHARATEWVRGRNFSLAQISLMLGYANQSAFSSAYRRWTGSSPRHDRAQYERTNAEAGKHALTHRTT</sequence>
<dbReference type="InterPro" id="IPR018060">
    <property type="entry name" value="HTH_AraC"/>
</dbReference>
<evidence type="ECO:0000313" key="7">
    <source>
        <dbReference type="Proteomes" id="UP001219862"/>
    </source>
</evidence>
<dbReference type="Pfam" id="PF12833">
    <property type="entry name" value="HTH_18"/>
    <property type="match status" value="1"/>
</dbReference>
<feature type="region of interest" description="Disordered" evidence="4">
    <location>
        <begin position="332"/>
        <end position="358"/>
    </location>
</feature>
<comment type="caution">
    <text evidence="6">The sequence shown here is derived from an EMBL/GenBank/DDBJ whole genome shotgun (WGS) entry which is preliminary data.</text>
</comment>
<keyword evidence="3" id="KW-0804">Transcription</keyword>
<evidence type="ECO:0000313" key="6">
    <source>
        <dbReference type="EMBL" id="MDC8784269.1"/>
    </source>
</evidence>
<dbReference type="PANTHER" id="PTHR47894:SF4">
    <property type="entry name" value="HTH-TYPE TRANSCRIPTIONAL REGULATOR GADX"/>
    <property type="match status" value="1"/>
</dbReference>
<reference evidence="6 7" key="1">
    <citation type="submission" date="2022-10" db="EMBL/GenBank/DDBJ databases">
        <title>paucibacter sp. hw8 Genome sequencing.</title>
        <authorList>
            <person name="Park S."/>
        </authorList>
    </citation>
    <scope>NUCLEOTIDE SEQUENCE [LARGE SCALE GENOMIC DNA]</scope>
    <source>
        <strain evidence="7">hw8</strain>
    </source>
</reference>